<name>A0A4U2Z5B5_9BACT</name>
<protein>
    <submittedName>
        <fullName evidence="2">Uncharacterized protein</fullName>
    </submittedName>
</protein>
<feature type="transmembrane region" description="Helical" evidence="1">
    <location>
        <begin position="21"/>
        <end position="39"/>
    </location>
</feature>
<dbReference type="Proteomes" id="UP000309561">
    <property type="component" value="Unassembled WGS sequence"/>
</dbReference>
<keyword evidence="3" id="KW-1185">Reference proteome</keyword>
<dbReference type="EMBL" id="SZPX01000006">
    <property type="protein sequence ID" value="TKI69054.1"/>
    <property type="molecule type" value="Genomic_DNA"/>
</dbReference>
<dbReference type="RefSeq" id="WP_137014400.1">
    <property type="nucleotide sequence ID" value="NZ_SZPX01000006.1"/>
</dbReference>
<keyword evidence="1" id="KW-1133">Transmembrane helix</keyword>
<sequence length="136" mass="15877">MLGFIFRSGTYYILWQKFKKQIITLLVSVGLVLIIMGVYNDLFSVLKISNKESILYLLFLKWFLIVLIVGVNILMLKRLNTKEFKKAIKIEQEKETKKDKPILSAHEKLVQKEKLLNTTDLILAKYAKKKDEDVAK</sequence>
<evidence type="ECO:0000313" key="3">
    <source>
        <dbReference type="Proteomes" id="UP000309561"/>
    </source>
</evidence>
<feature type="transmembrane region" description="Helical" evidence="1">
    <location>
        <begin position="54"/>
        <end position="76"/>
    </location>
</feature>
<dbReference type="AlphaFoldDB" id="A0A4U2Z5B5"/>
<keyword evidence="1" id="KW-0472">Membrane</keyword>
<keyword evidence="1" id="KW-0812">Transmembrane</keyword>
<gene>
    <name evidence="2" type="ORF">FCU45_08825</name>
</gene>
<comment type="caution">
    <text evidence="2">The sequence shown here is derived from an EMBL/GenBank/DDBJ whole genome shotgun (WGS) entry which is preliminary data.</text>
</comment>
<reference evidence="2 3" key="1">
    <citation type="submission" date="2019-04" db="EMBL/GenBank/DDBJ databases">
        <title>Sulfurimonas crateris sp. nov. a facultative anaerobic sulfur-oxidizing chemolithautotrophic bacterium isolated from a terrestrial mud vulcano.</title>
        <authorList>
            <person name="Ratnikova N.M."/>
            <person name="Slobodkin A.I."/>
            <person name="Merkel A.Y."/>
            <person name="Novikov A."/>
            <person name="Bonch-Osmolovskaya E.A."/>
            <person name="Slobodkina G.B."/>
        </authorList>
    </citation>
    <scope>NUCLEOTIDE SEQUENCE [LARGE SCALE GENOMIC DNA]</scope>
    <source>
        <strain evidence="2 3">SN118</strain>
    </source>
</reference>
<dbReference type="OrthoDB" id="9885062at2"/>
<evidence type="ECO:0000256" key="1">
    <source>
        <dbReference type="SAM" id="Phobius"/>
    </source>
</evidence>
<evidence type="ECO:0000313" key="2">
    <source>
        <dbReference type="EMBL" id="TKI69054.1"/>
    </source>
</evidence>
<organism evidence="2 3">
    <name type="scientific">Sulfurimonas crateris</name>
    <dbReference type="NCBI Taxonomy" id="2574727"/>
    <lineage>
        <taxon>Bacteria</taxon>
        <taxon>Pseudomonadati</taxon>
        <taxon>Campylobacterota</taxon>
        <taxon>Epsilonproteobacteria</taxon>
        <taxon>Campylobacterales</taxon>
        <taxon>Sulfurimonadaceae</taxon>
        <taxon>Sulfurimonas</taxon>
    </lineage>
</organism>
<accession>A0A4U2Z5B5</accession>
<proteinExistence type="predicted"/>